<accession>A0A409XH35</accession>
<protein>
    <submittedName>
        <fullName evidence="1">Uncharacterized protein</fullName>
    </submittedName>
</protein>
<sequence>MERALRKILLNGLKPSKIADHKYHLESQEERCVRREAAQISTGSLVKLGQERLRLPIVFLVASSSLAIPTTPLFWEEISSARGEAFPDQLSGADFDTVNQNVRAQLKDLLIAPWQVSKPACPKRPPFSEGGRTLGNVVGNESALIRQ</sequence>
<dbReference type="OrthoDB" id="3269932at2759"/>
<gene>
    <name evidence="1" type="ORF">CVT25_006876</name>
</gene>
<dbReference type="AlphaFoldDB" id="A0A409XH35"/>
<dbReference type="InParanoid" id="A0A409XH35"/>
<evidence type="ECO:0000313" key="2">
    <source>
        <dbReference type="Proteomes" id="UP000283269"/>
    </source>
</evidence>
<reference evidence="1 2" key="1">
    <citation type="journal article" date="2018" name="Evol. Lett.">
        <title>Horizontal gene cluster transfer increased hallucinogenic mushroom diversity.</title>
        <authorList>
            <person name="Reynolds H.T."/>
            <person name="Vijayakumar V."/>
            <person name="Gluck-Thaler E."/>
            <person name="Korotkin H.B."/>
            <person name="Matheny P.B."/>
            <person name="Slot J.C."/>
        </authorList>
    </citation>
    <scope>NUCLEOTIDE SEQUENCE [LARGE SCALE GENOMIC DNA]</scope>
    <source>
        <strain evidence="1 2">2631</strain>
    </source>
</reference>
<dbReference type="Proteomes" id="UP000283269">
    <property type="component" value="Unassembled WGS sequence"/>
</dbReference>
<evidence type="ECO:0000313" key="1">
    <source>
        <dbReference type="EMBL" id="PPQ90054.1"/>
    </source>
</evidence>
<dbReference type="EMBL" id="NHYD01001727">
    <property type="protein sequence ID" value="PPQ90054.1"/>
    <property type="molecule type" value="Genomic_DNA"/>
</dbReference>
<dbReference type="STRING" id="93625.A0A409XH35"/>
<name>A0A409XH35_PSICY</name>
<organism evidence="1 2">
    <name type="scientific">Psilocybe cyanescens</name>
    <dbReference type="NCBI Taxonomy" id="93625"/>
    <lineage>
        <taxon>Eukaryota</taxon>
        <taxon>Fungi</taxon>
        <taxon>Dikarya</taxon>
        <taxon>Basidiomycota</taxon>
        <taxon>Agaricomycotina</taxon>
        <taxon>Agaricomycetes</taxon>
        <taxon>Agaricomycetidae</taxon>
        <taxon>Agaricales</taxon>
        <taxon>Agaricineae</taxon>
        <taxon>Strophariaceae</taxon>
        <taxon>Psilocybe</taxon>
    </lineage>
</organism>
<comment type="caution">
    <text evidence="1">The sequence shown here is derived from an EMBL/GenBank/DDBJ whole genome shotgun (WGS) entry which is preliminary data.</text>
</comment>
<proteinExistence type="predicted"/>
<keyword evidence="2" id="KW-1185">Reference proteome</keyword>